<evidence type="ECO:0000313" key="4">
    <source>
        <dbReference type="Proteomes" id="UP000027725"/>
    </source>
</evidence>
<proteinExistence type="predicted"/>
<feature type="domain" description="DUF1468" evidence="2">
    <location>
        <begin position="10"/>
        <end position="142"/>
    </location>
</feature>
<evidence type="ECO:0000259" key="2">
    <source>
        <dbReference type="Pfam" id="PF07331"/>
    </source>
</evidence>
<dbReference type="InterPro" id="IPR009936">
    <property type="entry name" value="DUF1468"/>
</dbReference>
<keyword evidence="4" id="KW-1185">Reference proteome</keyword>
<dbReference type="RefSeq" id="WP_038066688.1">
    <property type="nucleotide sequence ID" value="NZ_FOVB01000007.1"/>
</dbReference>
<gene>
    <name evidence="3" type="ORF">DL1_04370</name>
</gene>
<sequence length="147" mass="15385">MKRDIPDLAGGVILAGIGLFVSLYAVDHYEIGSLRRMGPGFFPAVLGGVLACLGVVIALPALVRQGPAIRIAWKECLAVLGAILVFAAGLDRLGLALVTLISVLIASVAAPDRRIGWRIVLALTVTALSVAVFSFGLKMTVPLWPGR</sequence>
<dbReference type="OrthoDB" id="5186924at2"/>
<feature type="transmembrane region" description="Helical" evidence="1">
    <location>
        <begin position="7"/>
        <end position="26"/>
    </location>
</feature>
<protein>
    <recommendedName>
        <fullName evidence="2">DUF1468 domain-containing protein</fullName>
    </recommendedName>
</protein>
<feature type="transmembrane region" description="Helical" evidence="1">
    <location>
        <begin position="41"/>
        <end position="64"/>
    </location>
</feature>
<organism evidence="3 4">
    <name type="scientific">Thioclava dalianensis</name>
    <dbReference type="NCBI Taxonomy" id="1185766"/>
    <lineage>
        <taxon>Bacteria</taxon>
        <taxon>Pseudomonadati</taxon>
        <taxon>Pseudomonadota</taxon>
        <taxon>Alphaproteobacteria</taxon>
        <taxon>Rhodobacterales</taxon>
        <taxon>Paracoccaceae</taxon>
        <taxon>Thioclava</taxon>
    </lineage>
</organism>
<feature type="transmembrane region" description="Helical" evidence="1">
    <location>
        <begin position="115"/>
        <end position="137"/>
    </location>
</feature>
<comment type="caution">
    <text evidence="3">The sequence shown here is derived from an EMBL/GenBank/DDBJ whole genome shotgun (WGS) entry which is preliminary data.</text>
</comment>
<dbReference type="eggNOG" id="ENOG5030KZE">
    <property type="taxonomic scope" value="Bacteria"/>
</dbReference>
<dbReference type="EMBL" id="JHEH01000015">
    <property type="protein sequence ID" value="KEP69292.1"/>
    <property type="molecule type" value="Genomic_DNA"/>
</dbReference>
<dbReference type="Pfam" id="PF07331">
    <property type="entry name" value="TctB"/>
    <property type="match status" value="1"/>
</dbReference>
<dbReference type="Proteomes" id="UP000027725">
    <property type="component" value="Unassembled WGS sequence"/>
</dbReference>
<reference evidence="3 4" key="1">
    <citation type="submission" date="2014-03" db="EMBL/GenBank/DDBJ databases">
        <title>The draft genome sequence of Thioclava dalianensis DLFJ1-1.</title>
        <authorList>
            <person name="Lai Q."/>
            <person name="Shao Z."/>
        </authorList>
    </citation>
    <scope>NUCLEOTIDE SEQUENCE [LARGE SCALE GENOMIC DNA]</scope>
    <source>
        <strain evidence="3 4">DLFJ1-1</strain>
    </source>
</reference>
<evidence type="ECO:0000256" key="1">
    <source>
        <dbReference type="SAM" id="Phobius"/>
    </source>
</evidence>
<keyword evidence="1" id="KW-1133">Transmembrane helix</keyword>
<keyword evidence="1" id="KW-0812">Transmembrane</keyword>
<evidence type="ECO:0000313" key="3">
    <source>
        <dbReference type="EMBL" id="KEP69292.1"/>
    </source>
</evidence>
<dbReference type="AlphaFoldDB" id="A0A074U3U5"/>
<name>A0A074U3U5_9RHOB</name>
<dbReference type="STRING" id="1185766.SAMN05216224_10712"/>
<accession>A0A074U3U5</accession>
<feature type="transmembrane region" description="Helical" evidence="1">
    <location>
        <begin position="76"/>
        <end position="109"/>
    </location>
</feature>
<keyword evidence="1" id="KW-0472">Membrane</keyword>